<keyword evidence="8" id="KW-1185">Reference proteome</keyword>
<name>A0A2V0NRA9_9CHLO</name>
<dbReference type="InterPro" id="IPR001533">
    <property type="entry name" value="Pterin_deHydtase"/>
</dbReference>
<comment type="catalytic activity">
    <reaction evidence="1">
        <text>(4aS,6R)-4a-hydroxy-L-erythro-5,6,7,8-tetrahydrobiopterin = (6R)-L-erythro-6,7-dihydrobiopterin + H2O</text>
        <dbReference type="Rhea" id="RHEA:11920"/>
        <dbReference type="ChEBI" id="CHEBI:15377"/>
        <dbReference type="ChEBI" id="CHEBI:15642"/>
        <dbReference type="ChEBI" id="CHEBI:43120"/>
        <dbReference type="EC" id="4.2.1.96"/>
    </reaction>
</comment>
<dbReference type="PANTHER" id="PTHR12599:SF0">
    <property type="entry name" value="PTERIN-4-ALPHA-CARBINOLAMINE DEHYDRATASE"/>
    <property type="match status" value="1"/>
</dbReference>
<dbReference type="FunCoup" id="A0A2V0NRA9">
    <property type="interactions" value="102"/>
</dbReference>
<proteinExistence type="inferred from homology"/>
<evidence type="ECO:0000313" key="7">
    <source>
        <dbReference type="EMBL" id="GBF90186.1"/>
    </source>
</evidence>
<evidence type="ECO:0000256" key="1">
    <source>
        <dbReference type="ARBA" id="ARBA00001554"/>
    </source>
</evidence>
<sequence>MLAARIAPPSAPAAARAAHAPRAAPPPPPRRAAPAQRRRGPPPPRAAPADPGNAAGAGLAARRCEPCEKADGAEAAMGFSTAFDRASAERYLSHLGPGWRLIEDGRGRLRMRQRYRTKNFVKGLEFLQRIGAVAEAEGHHPDLHLEGWNNVTVVLWSHERGGLTENDFIVAAKIDAIEASDLISKKPPREDDDWP</sequence>
<feature type="compositionally biased region" description="Low complexity" evidence="6">
    <location>
        <begin position="1"/>
        <end position="22"/>
    </location>
</feature>
<dbReference type="Proteomes" id="UP000247498">
    <property type="component" value="Unassembled WGS sequence"/>
</dbReference>
<dbReference type="InterPro" id="IPR036428">
    <property type="entry name" value="PCD_sf"/>
</dbReference>
<dbReference type="Pfam" id="PF01329">
    <property type="entry name" value="Pterin_4a"/>
    <property type="match status" value="1"/>
</dbReference>
<dbReference type="EC" id="4.2.1.96" evidence="3"/>
<evidence type="ECO:0000256" key="6">
    <source>
        <dbReference type="SAM" id="MobiDB-lite"/>
    </source>
</evidence>
<dbReference type="STRING" id="307507.A0A2V0NRA9"/>
<dbReference type="Gene3D" id="3.30.1360.20">
    <property type="entry name" value="Transcriptional coactivator/pterin dehydratase"/>
    <property type="match status" value="1"/>
</dbReference>
<dbReference type="PANTHER" id="PTHR12599">
    <property type="entry name" value="PTERIN-4-ALPHA-CARBINOLAMINE DEHYDRATASE"/>
    <property type="match status" value="1"/>
</dbReference>
<dbReference type="EMBL" id="BDRX01000015">
    <property type="protein sequence ID" value="GBF90186.1"/>
    <property type="molecule type" value="Genomic_DNA"/>
</dbReference>
<reference evidence="7 8" key="1">
    <citation type="journal article" date="2018" name="Sci. Rep.">
        <title>Raphidocelis subcapitata (=Pseudokirchneriella subcapitata) provides an insight into genome evolution and environmental adaptations in the Sphaeropleales.</title>
        <authorList>
            <person name="Suzuki S."/>
            <person name="Yamaguchi H."/>
            <person name="Nakajima N."/>
            <person name="Kawachi M."/>
        </authorList>
    </citation>
    <scope>NUCLEOTIDE SEQUENCE [LARGE SCALE GENOMIC DNA]</scope>
    <source>
        <strain evidence="7 8">NIES-35</strain>
    </source>
</reference>
<evidence type="ECO:0000256" key="2">
    <source>
        <dbReference type="ARBA" id="ARBA00006472"/>
    </source>
</evidence>
<evidence type="ECO:0000256" key="3">
    <source>
        <dbReference type="ARBA" id="ARBA00013252"/>
    </source>
</evidence>
<protein>
    <recommendedName>
        <fullName evidence="3">4a-hydroxytetrahydrobiopterin dehydratase</fullName>
        <ecNumber evidence="3">4.2.1.96</ecNumber>
    </recommendedName>
    <alternativeName>
        <fullName evidence="5">4-alpha-hydroxy-tetrahydropterin dehydratase</fullName>
    </alternativeName>
</protein>
<dbReference type="InParanoid" id="A0A2V0NRA9"/>
<comment type="similarity">
    <text evidence="2">Belongs to the pterin-4-alpha-carbinolamine dehydratase family.</text>
</comment>
<gene>
    <name evidence="7" type="ORF">Rsub_03319</name>
</gene>
<feature type="region of interest" description="Disordered" evidence="6">
    <location>
        <begin position="1"/>
        <end position="57"/>
    </location>
</feature>
<accession>A0A2V0NRA9</accession>
<dbReference type="OrthoDB" id="277398at2759"/>
<dbReference type="SUPFAM" id="SSF55248">
    <property type="entry name" value="PCD-like"/>
    <property type="match status" value="1"/>
</dbReference>
<dbReference type="GO" id="GO:0006729">
    <property type="term" value="P:tetrahydrobiopterin biosynthetic process"/>
    <property type="evidence" value="ECO:0007669"/>
    <property type="project" value="InterPro"/>
</dbReference>
<feature type="compositionally biased region" description="Low complexity" evidence="6">
    <location>
        <begin position="47"/>
        <end position="57"/>
    </location>
</feature>
<organism evidence="7 8">
    <name type="scientific">Raphidocelis subcapitata</name>
    <dbReference type="NCBI Taxonomy" id="307507"/>
    <lineage>
        <taxon>Eukaryota</taxon>
        <taxon>Viridiplantae</taxon>
        <taxon>Chlorophyta</taxon>
        <taxon>core chlorophytes</taxon>
        <taxon>Chlorophyceae</taxon>
        <taxon>CS clade</taxon>
        <taxon>Sphaeropleales</taxon>
        <taxon>Selenastraceae</taxon>
        <taxon>Raphidocelis</taxon>
    </lineage>
</organism>
<evidence type="ECO:0000313" key="8">
    <source>
        <dbReference type="Proteomes" id="UP000247498"/>
    </source>
</evidence>
<evidence type="ECO:0000256" key="5">
    <source>
        <dbReference type="ARBA" id="ARBA00030497"/>
    </source>
</evidence>
<evidence type="ECO:0000256" key="4">
    <source>
        <dbReference type="ARBA" id="ARBA00023239"/>
    </source>
</evidence>
<comment type="caution">
    <text evidence="7">The sequence shown here is derived from an EMBL/GenBank/DDBJ whole genome shotgun (WGS) entry which is preliminary data.</text>
</comment>
<dbReference type="AlphaFoldDB" id="A0A2V0NRA9"/>
<dbReference type="CDD" id="cd00913">
    <property type="entry name" value="PCD_DCoH_subfamily_a"/>
    <property type="match status" value="1"/>
</dbReference>
<keyword evidence="4" id="KW-0456">Lyase</keyword>
<dbReference type="GO" id="GO:0008124">
    <property type="term" value="F:4-alpha-hydroxytetrahydrobiopterin dehydratase activity"/>
    <property type="evidence" value="ECO:0007669"/>
    <property type="project" value="UniProtKB-EC"/>
</dbReference>